<evidence type="ECO:0000256" key="5">
    <source>
        <dbReference type="ARBA" id="ARBA00022989"/>
    </source>
</evidence>
<dbReference type="InterPro" id="IPR009053">
    <property type="entry name" value="Prefoldin"/>
</dbReference>
<dbReference type="GO" id="GO:0032007">
    <property type="term" value="P:negative regulation of TOR signaling"/>
    <property type="evidence" value="ECO:0007669"/>
    <property type="project" value="InterPro"/>
</dbReference>
<keyword evidence="8" id="KW-0732">Signal</keyword>
<comment type="caution">
    <text evidence="11">The sequence shown here is derived from an EMBL/GenBank/DDBJ whole genome shotgun (WGS) entry which is preliminary data.</text>
</comment>
<dbReference type="Proteomes" id="UP000054843">
    <property type="component" value="Unassembled WGS sequence"/>
</dbReference>
<keyword evidence="6 9" id="KW-0472">Membrane</keyword>
<organism evidence="11 12">
    <name type="scientific">Trichinella papuae</name>
    <dbReference type="NCBI Taxonomy" id="268474"/>
    <lineage>
        <taxon>Eukaryota</taxon>
        <taxon>Metazoa</taxon>
        <taxon>Ecdysozoa</taxon>
        <taxon>Nematoda</taxon>
        <taxon>Enoplea</taxon>
        <taxon>Dorylaimia</taxon>
        <taxon>Trichinellida</taxon>
        <taxon>Trichinellidae</taxon>
        <taxon>Trichinella</taxon>
    </lineage>
</organism>
<evidence type="ECO:0000256" key="9">
    <source>
        <dbReference type="SAM" id="Phobius"/>
    </source>
</evidence>
<dbReference type="Gene3D" id="3.30.70.141">
    <property type="entry name" value="Nucleoside diphosphate kinase-like domain"/>
    <property type="match status" value="1"/>
</dbReference>
<proteinExistence type="inferred from homology"/>
<reference evidence="11 12" key="1">
    <citation type="submission" date="2015-01" db="EMBL/GenBank/DDBJ databases">
        <title>Evolution of Trichinella species and genotypes.</title>
        <authorList>
            <person name="Korhonen P.K."/>
            <person name="Edoardo P."/>
            <person name="Giuseppe L.R."/>
            <person name="Gasser R.B."/>
        </authorList>
    </citation>
    <scope>NUCLEOTIDE SEQUENCE [LARGE SCALE GENOMIC DNA]</scope>
    <source>
        <strain evidence="11">ISS1980</strain>
    </source>
</reference>
<dbReference type="InterPro" id="IPR004127">
    <property type="entry name" value="Prefoldin_subunit_alpha"/>
</dbReference>
<dbReference type="PROSITE" id="PS51374">
    <property type="entry name" value="NDPK_LIKE"/>
    <property type="match status" value="1"/>
</dbReference>
<dbReference type="GO" id="GO:0034198">
    <property type="term" value="P:cellular response to amino acid starvation"/>
    <property type="evidence" value="ECO:0007669"/>
    <property type="project" value="UniProtKB-UniRule"/>
</dbReference>
<dbReference type="GO" id="GO:0005764">
    <property type="term" value="C:lysosome"/>
    <property type="evidence" value="ECO:0007669"/>
    <property type="project" value="UniProtKB-SubCell"/>
</dbReference>
<keyword evidence="5 9" id="KW-1133">Transmembrane helix</keyword>
<comment type="similarity">
    <text evidence="2">Belongs to the EMC3 family.</text>
</comment>
<dbReference type="STRING" id="268474.A0A0V1N4A2"/>
<comment type="function">
    <text evidence="8">As a component of the GATOR1 complex functions as an inhibitor of the amino acid-sensing branch of the TORC1 pathway.</text>
</comment>
<comment type="similarity">
    <text evidence="8">Belongs to the NPR3 family.</text>
</comment>
<protein>
    <recommendedName>
        <fullName evidence="8">GATOR complex protein NPRL3</fullName>
    </recommendedName>
    <alternativeName>
        <fullName evidence="8">Nitrogen permease regulator 3-like protein</fullName>
    </alternativeName>
</protein>
<dbReference type="InterPro" id="IPR007858">
    <property type="entry name" value="Dpy-30_motif"/>
</dbReference>
<dbReference type="Pfam" id="PF01956">
    <property type="entry name" value="EMC3_TMCO1"/>
    <property type="match status" value="1"/>
</dbReference>
<evidence type="ECO:0000256" key="2">
    <source>
        <dbReference type="ARBA" id="ARBA00005376"/>
    </source>
</evidence>
<dbReference type="CDD" id="cd23158">
    <property type="entry name" value="Prefoldin_UXT"/>
    <property type="match status" value="1"/>
</dbReference>
<feature type="domain" description="Nucleoside diphosphate kinase-like" evidence="10">
    <location>
        <begin position="904"/>
        <end position="1034"/>
    </location>
</feature>
<dbReference type="GO" id="GO:0034975">
    <property type="term" value="P:protein folding in endoplasmic reticulum"/>
    <property type="evidence" value="ECO:0007669"/>
    <property type="project" value="TreeGrafter"/>
</dbReference>
<dbReference type="Pfam" id="PF03666">
    <property type="entry name" value="NPR3"/>
    <property type="match status" value="1"/>
</dbReference>
<comment type="subcellular location">
    <subcellularLocation>
        <location evidence="8">Lysosome</location>
    </subcellularLocation>
    <subcellularLocation>
        <location evidence="1">Membrane</location>
        <topology evidence="1">Multi-pass membrane protein</topology>
    </subcellularLocation>
</comment>
<dbReference type="SUPFAM" id="SSF46579">
    <property type="entry name" value="Prefoldin"/>
    <property type="match status" value="1"/>
</dbReference>
<evidence type="ECO:0000256" key="8">
    <source>
        <dbReference type="RuleBase" id="RU368069"/>
    </source>
</evidence>
<dbReference type="Gene3D" id="1.20.890.10">
    <property type="entry name" value="cAMP-dependent protein kinase regulatory subunit, dimerization-anchoring domain"/>
    <property type="match status" value="1"/>
</dbReference>
<dbReference type="SUPFAM" id="SSF54919">
    <property type="entry name" value="Nucleoside diphosphate kinase, NDK"/>
    <property type="match status" value="1"/>
</dbReference>
<dbReference type="PANTHER" id="PTHR13116">
    <property type="entry name" value="ER MEMBRANE PROTEIN COMPLEX SUBUNIT 3"/>
    <property type="match status" value="1"/>
</dbReference>
<dbReference type="CDD" id="cd22958">
    <property type="entry name" value="DD_DPY30_SDC1-like"/>
    <property type="match status" value="1"/>
</dbReference>
<evidence type="ECO:0000256" key="3">
    <source>
        <dbReference type="ARBA" id="ARBA00011695"/>
    </source>
</evidence>
<dbReference type="GO" id="GO:0072546">
    <property type="term" value="C:EMC complex"/>
    <property type="evidence" value="ECO:0007669"/>
    <property type="project" value="TreeGrafter"/>
</dbReference>
<accession>A0A0V1N4A2</accession>
<evidence type="ECO:0000259" key="10">
    <source>
        <dbReference type="SMART" id="SM00562"/>
    </source>
</evidence>
<dbReference type="InterPro" id="IPR005365">
    <property type="entry name" value="Npr3"/>
</dbReference>
<gene>
    <name evidence="11" type="primary">emc3</name>
    <name evidence="11" type="ORF">T10_283</name>
</gene>
<evidence type="ECO:0000256" key="4">
    <source>
        <dbReference type="ARBA" id="ARBA00022692"/>
    </source>
</evidence>
<dbReference type="PANTHER" id="PTHR13116:SF5">
    <property type="entry name" value="ER MEMBRANE PROTEIN COMPLEX SUBUNIT 3"/>
    <property type="match status" value="1"/>
</dbReference>
<sequence length="1090" mass="126063">MEEPKTVPKAFLPLSLFIVVKTPKEDRMLYMYPPLESEKKTNERNQVRHSPYTVVESGTTWHQHNYKTSIKDGKLFGFDDEILAFLFTVLPKMCDQRMHIKINDVRFIGYPVLLNSLNTECEDEELPDILLYNVIFAIQATAPKNVVDSYANFVEKISKGIKQDELKSKYLSNQMEIILQCQDVSKWQNQYVFAVTEEYIWQKSTLAFTLRNIFVDLTKHGCTSLRFNGWLDIGCQLLESSTVTTKEPMFSLHTTLSQGTILIKPYHAMILLENSHIVMDNMFPNAAGALCHFLRVASPLKNLQAIGQELQMDLSLIFRFAEHLVYWGKARMVYPIAQNNTYIVSRTADLTNEHMQRRFAFQFRINLAVMLSRFSSPLTVRDYLRPEDGFKDDGNRTKVAILVWLLRHRLIVQLHTYVYLNVDWIPQEEDLDESVLNDLSQETVSSLLNFIPRHAILFIIKNKECKIRIDTFAKIAPFLDGEHHLEDIMYYNGLTRIFLIETEKMEVEMSRIHAIEKFINERLKPDLREQQEKHQKILDDICEYELLLQSIAVIKSLRPLKKLKMKVNLGLGFFAQAVVNDPNHIFIDVGCGTYVEFTLDEADVVINERLELLKMLSKKQLAVIGSIKAHISLLVYGLGRVMQMNDSNSQSGHVEVALFFTFIKMVELLLDPSIRTWVFVPIVLFTFLIGVVRHYLAILIHTKKEIGLQQIQDSHALVRSRLLRENGRYLSKHSFLMRKQFFNDEESGYFKVAQQRQSPVVNPMSDPSVMTDMLKGNLLNVIPMLVIGGWINWTFSGFVTTKVPFPLTLRFKPMLQHGIALASLDASWVSSASWYFLNVFGLRSMYALILGEDNAADQARLMQEQVTMSANTVPHDPRQAFKAEWEALQICSHNWMSKCEGKVLESTLALIKSNALHLAEEIEKEIIQRDLAIAKKKIVRLNEEQCIDFYMDMARSASFDQVVRQLSSGEAIAMVLEGRRAIGTWKNIIQKLDNAPFENYHQLHVDKECLHASDDYFKARREIQFIFPEVQLVPWNEEVQHYLQEEVIPTMSRALEELARTNPIDPLKWLASWLWRHDPQRGESTIADDY</sequence>
<evidence type="ECO:0000313" key="12">
    <source>
        <dbReference type="Proteomes" id="UP000054843"/>
    </source>
</evidence>
<dbReference type="GO" id="GO:1990130">
    <property type="term" value="C:GATOR1 complex"/>
    <property type="evidence" value="ECO:0007669"/>
    <property type="project" value="UniProtKB-UniRule"/>
</dbReference>
<dbReference type="AlphaFoldDB" id="A0A0V1N4A2"/>
<keyword evidence="8" id="KW-0458">Lysosome</keyword>
<evidence type="ECO:0000313" key="11">
    <source>
        <dbReference type="EMBL" id="KRZ78871.1"/>
    </source>
</evidence>
<dbReference type="Pfam" id="PF02996">
    <property type="entry name" value="Prefoldin"/>
    <property type="match status" value="1"/>
</dbReference>
<dbReference type="InterPro" id="IPR034907">
    <property type="entry name" value="NDK-like_dom"/>
</dbReference>
<dbReference type="InterPro" id="IPR036850">
    <property type="entry name" value="NDK-like_dom_sf"/>
</dbReference>
<feature type="transmembrane region" description="Helical" evidence="9">
    <location>
        <begin position="778"/>
        <end position="799"/>
    </location>
</feature>
<dbReference type="Pfam" id="PF00334">
    <property type="entry name" value="NDK"/>
    <property type="match status" value="1"/>
</dbReference>
<dbReference type="Pfam" id="PF05186">
    <property type="entry name" value="Dpy-30"/>
    <property type="match status" value="1"/>
</dbReference>
<comment type="caution">
    <text evidence="7">Lacks conserved residue(s) required for the propagation of feature annotation.</text>
</comment>
<evidence type="ECO:0000256" key="7">
    <source>
        <dbReference type="PROSITE-ProRule" id="PRU00706"/>
    </source>
</evidence>
<dbReference type="EMBL" id="JYDO01000009">
    <property type="protein sequence ID" value="KRZ78871.1"/>
    <property type="molecule type" value="Genomic_DNA"/>
</dbReference>
<dbReference type="OrthoDB" id="6745403at2759"/>
<keyword evidence="12" id="KW-1185">Reference proteome</keyword>
<dbReference type="Gene3D" id="1.10.287.370">
    <property type="match status" value="1"/>
</dbReference>
<dbReference type="InterPro" id="IPR002809">
    <property type="entry name" value="EMC3/TMCO1"/>
</dbReference>
<keyword evidence="4 9" id="KW-0812">Transmembrane</keyword>
<dbReference type="InterPro" id="IPR008568">
    <property type="entry name" value="EMC3"/>
</dbReference>
<dbReference type="SMART" id="SM00562">
    <property type="entry name" value="NDK"/>
    <property type="match status" value="1"/>
</dbReference>
<comment type="similarity">
    <text evidence="7">Belongs to the NDK family.</text>
</comment>
<feature type="transmembrane region" description="Helical" evidence="9">
    <location>
        <begin position="676"/>
        <end position="696"/>
    </location>
</feature>
<evidence type="ECO:0000256" key="6">
    <source>
        <dbReference type="ARBA" id="ARBA00023136"/>
    </source>
</evidence>
<dbReference type="SMART" id="SM01415">
    <property type="entry name" value="DUF106"/>
    <property type="match status" value="1"/>
</dbReference>
<evidence type="ECO:0000256" key="1">
    <source>
        <dbReference type="ARBA" id="ARBA00004141"/>
    </source>
</evidence>
<comment type="subunit">
    <text evidence="3">Heterohexamer of two PFD-alpha type and four PFD-beta type subunits.</text>
</comment>
<name>A0A0V1N4A2_9BILA</name>